<comment type="caution">
    <text evidence="2">The sequence shown here is derived from an EMBL/GenBank/DDBJ whole genome shotgun (WGS) entry which is preliminary data.</text>
</comment>
<dbReference type="PROSITE" id="PS51833">
    <property type="entry name" value="HDOD"/>
    <property type="match status" value="1"/>
</dbReference>
<organism evidence="2 3">
    <name type="scientific">Candidatus Methylobacter favarea</name>
    <dbReference type="NCBI Taxonomy" id="2707345"/>
    <lineage>
        <taxon>Bacteria</taxon>
        <taxon>Pseudomonadati</taxon>
        <taxon>Pseudomonadota</taxon>
        <taxon>Gammaproteobacteria</taxon>
        <taxon>Methylococcales</taxon>
        <taxon>Methylococcaceae</taxon>
        <taxon>Methylobacter</taxon>
    </lineage>
</organism>
<reference evidence="2 3" key="1">
    <citation type="submission" date="2020-02" db="EMBL/GenBank/DDBJ databases">
        <authorList>
            <person name="Hogendoorn C."/>
        </authorList>
    </citation>
    <scope>NUCLEOTIDE SEQUENCE [LARGE SCALE GENOMIC DNA]</scope>
    <source>
        <strain evidence="2">METHB21</strain>
    </source>
</reference>
<keyword evidence="3" id="KW-1185">Reference proteome</keyword>
<dbReference type="PANTHER" id="PTHR33525:SF3">
    <property type="entry name" value="RIBONUCLEASE Y"/>
    <property type="match status" value="1"/>
</dbReference>
<dbReference type="InterPro" id="IPR003607">
    <property type="entry name" value="HD/PDEase_dom"/>
</dbReference>
<dbReference type="InterPro" id="IPR013976">
    <property type="entry name" value="HDOD"/>
</dbReference>
<dbReference type="InterPro" id="IPR006675">
    <property type="entry name" value="HDIG_dom"/>
</dbReference>
<dbReference type="Pfam" id="PF08668">
    <property type="entry name" value="HDOD"/>
    <property type="match status" value="1"/>
</dbReference>
<dbReference type="SUPFAM" id="SSF109604">
    <property type="entry name" value="HD-domain/PDEase-like"/>
    <property type="match status" value="1"/>
</dbReference>
<protein>
    <submittedName>
        <fullName evidence="2">Putative nucleotidyltransferase with HDIG domain</fullName>
    </submittedName>
</protein>
<proteinExistence type="predicted"/>
<name>A0A8S0WLS1_9GAMM</name>
<dbReference type="AlphaFoldDB" id="A0A8S0WLS1"/>
<dbReference type="EMBL" id="CADCXN010000116">
    <property type="protein sequence ID" value="CAA9892820.1"/>
    <property type="molecule type" value="Genomic_DNA"/>
</dbReference>
<dbReference type="Proteomes" id="UP000494216">
    <property type="component" value="Unassembled WGS sequence"/>
</dbReference>
<dbReference type="Gene3D" id="1.10.3210.10">
    <property type="entry name" value="Hypothetical protein af1432"/>
    <property type="match status" value="1"/>
</dbReference>
<evidence type="ECO:0000259" key="1">
    <source>
        <dbReference type="PROSITE" id="PS51833"/>
    </source>
</evidence>
<accession>A0A8S0WLS1</accession>
<dbReference type="CDD" id="cd00077">
    <property type="entry name" value="HDc"/>
    <property type="match status" value="1"/>
</dbReference>
<dbReference type="InterPro" id="IPR052340">
    <property type="entry name" value="RNase_Y/CdgJ"/>
</dbReference>
<dbReference type="PANTHER" id="PTHR33525">
    <property type="match status" value="1"/>
</dbReference>
<evidence type="ECO:0000313" key="2">
    <source>
        <dbReference type="EMBL" id="CAA9892820.1"/>
    </source>
</evidence>
<gene>
    <name evidence="2" type="ORF">METHB2_820007</name>
</gene>
<dbReference type="NCBIfam" id="TIGR00277">
    <property type="entry name" value="HDIG"/>
    <property type="match status" value="1"/>
</dbReference>
<evidence type="ECO:0000313" key="3">
    <source>
        <dbReference type="Proteomes" id="UP000494216"/>
    </source>
</evidence>
<dbReference type="RefSeq" id="WP_174627549.1">
    <property type="nucleotide sequence ID" value="NZ_CADCXN010000116.1"/>
</dbReference>
<feature type="domain" description="HDOD" evidence="1">
    <location>
        <begin position="14"/>
        <end position="203"/>
    </location>
</feature>
<sequence>MPVLKDKFACLVNLPPMPVLLMDALQQINGEQNLTTLVDKIGQDATLVIRVLRIANSPFYGMPREIGSLREAIVLIGCNRIRDMLVSICFSKMIPTWHRDFNYHLFSHHSMAVAECTREFANYTGNSPDFAFTAGLLHDIGYLVMAVLFPDKFSLITNESVHPSVETERRILGFDNVELGSKAAQLWNLPLSIQEAIEQHQTPPEPGAAKSLGLLVYTANLLIAKSQQSDGAVWAEDEPVCTALDMLNISIKEAMHCTDRGRQFADQIITLF</sequence>